<comment type="caution">
    <text evidence="1">The sequence shown here is derived from an EMBL/GenBank/DDBJ whole genome shotgun (WGS) entry which is preliminary data.</text>
</comment>
<evidence type="ECO:0000313" key="1">
    <source>
        <dbReference type="EMBL" id="KAK1149971.1"/>
    </source>
</evidence>
<dbReference type="Proteomes" id="UP001177260">
    <property type="component" value="Unassembled WGS sequence"/>
</dbReference>
<accession>A0ACC3BGF0</accession>
<protein>
    <submittedName>
        <fullName evidence="1">Uncharacterized protein</fullName>
    </submittedName>
</protein>
<name>A0ACC3BGF0_9EURO</name>
<proteinExistence type="predicted"/>
<evidence type="ECO:0000313" key="2">
    <source>
        <dbReference type="Proteomes" id="UP001177260"/>
    </source>
</evidence>
<dbReference type="EMBL" id="JAOPJF010000002">
    <property type="protein sequence ID" value="KAK1149971.1"/>
    <property type="molecule type" value="Genomic_DNA"/>
</dbReference>
<gene>
    <name evidence="1" type="ORF">N8T08_003529</name>
</gene>
<organism evidence="1 2">
    <name type="scientific">Aspergillus melleus</name>
    <dbReference type="NCBI Taxonomy" id="138277"/>
    <lineage>
        <taxon>Eukaryota</taxon>
        <taxon>Fungi</taxon>
        <taxon>Dikarya</taxon>
        <taxon>Ascomycota</taxon>
        <taxon>Pezizomycotina</taxon>
        <taxon>Eurotiomycetes</taxon>
        <taxon>Eurotiomycetidae</taxon>
        <taxon>Eurotiales</taxon>
        <taxon>Aspergillaceae</taxon>
        <taxon>Aspergillus</taxon>
        <taxon>Aspergillus subgen. Circumdati</taxon>
    </lineage>
</organism>
<sequence>MAEEPPLEPTGSNQSGENIEKLPSGTQVDSRSMSLDQSVRTFRLFETLRSGDTTAISKAIRETKDAQGAGALSGTTVLHLAIQCAEPQVVEYILSVDEDLNVNERDRDGNTPLHLAAQLGRGPLVRELLNRPSLNDSIVNYRGQTALDVARTPEIFQQLQLARSLFMDQKTQEMQQLISQGDYEKLEKVLEEPRVEGIMDVNSLDLVTDPATAQSGGTLLHEGARKKDTKLIQILLMHGADPFRRDKKGKLPQDVTKDDRTRAILKKSPAAVIAQRGIQEKAILGTNSGQGLSGGRASTSEAPFAGKEAREMRGYLKKWTNYTSGYKLRWFVLEDGVLSYYKHQDDAGSACRGAINMKIARLNMDSQDKTRFEIHGKSSVKYHLKANHVVEAKRWFWTLNNAIQWAKDEAKEEQRRQTRDAEMLRQAKMEQIEGRPGESPSESSNLGAARSNGKGLAPPSLGVPSSSGTRLSTYASRTTLESTPADDDGSAFESYDQGCGAHSEINRVFSHVTTAPDMEGDDDDYGDYASSREMQPADKDALNITAQSAKVQLDILASVSSSLQAEKSSHPDMSLGDPTVDQALVAYEAAVSSLQGLVQNLLKISRDRDSYWQYRLNREAHLRKMWEESMARVAHEHEELQSKMGESEERRRRTKRALKEALEDVDEDLDDTSKEQAPEASESKDDPTNAPPLRRKKSTVSQLSSLYDSASDDEDEFFDAIDAGEIEVENLATAEAKDEKPEPEEKTSELRAVKHSEIVPSFKGYEEPVRTKLKMDYDNRPRISLWGILKSMIGKDMTKMTLPVSFNEPTSLLQRVAEDLEYADLLDIAADRSDSMERLVHVAAYAASEYASTIGRVAKPFNPLLGETYEYARPDKGYRFFVEQGESALKSKFYGKSFDINLLGTWFLKLRPASGGEELYTWKKVTSSVVGIITGNPTVDNYGLMEIKNWTTGEVCYLDFKPRGWKASSAYQVTGKVVDRDGLPRWSIGGRWNDKIYARHTPGFEAQVSGQDPESAKTFLVWQAHSRPTGVPFNLTPFGITLNALNEDLEKYLPPTDTRRRPDQRAMEEGEYDLAATEKHRVEEKQRAKRREMEMKGEEHRPKWFVREQCPVTGEEYWAHNGKYWESRDAQDWSELERRVLSSQTIGVEFSSRIIKLGTGPRRTRIKLQLWDTAGTERFRSVSRSYYRGAAGAILVYDISSHASFASLPTFLMDARALASPSLTVLLAGNKRDLATDPLPHAGFVDNPPQTPSSTSSKQSSFPFDSGGGGGSMRSTSNMVTGTRLSATQAPEGRQVIGDETSRWAAKSNIPVAVEVSALTGEGVEELFHRLARIILTKIELGEIDPDDPQSGIQYGDGGLYGHGTSDVSSIHSRMTVDESAVHLHPKSARRRGANHWRGGVREWEDVFRLGGSHQRKGGGCC</sequence>
<keyword evidence="2" id="KW-1185">Reference proteome</keyword>
<reference evidence="1 2" key="1">
    <citation type="journal article" date="2023" name="ACS Omega">
        <title>Identification of the Neoaspergillic Acid Biosynthesis Gene Cluster by Establishing an In Vitro CRISPR-Ribonucleoprotein Genetic System in Aspergillus melleus.</title>
        <authorList>
            <person name="Yuan B."/>
            <person name="Grau M.F."/>
            <person name="Murata R.M."/>
            <person name="Torok T."/>
            <person name="Venkateswaran K."/>
            <person name="Stajich J.E."/>
            <person name="Wang C.C.C."/>
        </authorList>
    </citation>
    <scope>NUCLEOTIDE SEQUENCE [LARGE SCALE GENOMIC DNA]</scope>
    <source>
        <strain evidence="1 2">IMV 1140</strain>
    </source>
</reference>